<dbReference type="EMBL" id="PNYA01000004">
    <property type="protein sequence ID" value="PMS22126.1"/>
    <property type="molecule type" value="Genomic_DNA"/>
</dbReference>
<evidence type="ECO:0000256" key="1">
    <source>
        <dbReference type="PROSITE-ProRule" id="PRU00285"/>
    </source>
</evidence>
<feature type="domain" description="SHSP" evidence="3">
    <location>
        <begin position="22"/>
        <end position="133"/>
    </location>
</feature>
<evidence type="ECO:0000313" key="5">
    <source>
        <dbReference type="Proteomes" id="UP000235616"/>
    </source>
</evidence>
<sequence>MSNENELAPREAGALGQREGGVRRAALVPAVDIVEDKGGVTVWADLPGVPKDKLEVKLQDGNLSIEAEAVVPMPAGLNVTHVEVRAPRYARAFSISSDLDTSKIDASLQDGVLTLRIPRREAALPRRIEVKAG</sequence>
<comment type="caution">
    <text evidence="4">The sequence shown here is derived from an EMBL/GenBank/DDBJ whole genome shotgun (WGS) entry which is preliminary data.</text>
</comment>
<dbReference type="SUPFAM" id="SSF49764">
    <property type="entry name" value="HSP20-like chaperones"/>
    <property type="match status" value="1"/>
</dbReference>
<dbReference type="CDD" id="cd06464">
    <property type="entry name" value="ACD_sHsps-like"/>
    <property type="match status" value="1"/>
</dbReference>
<protein>
    <submittedName>
        <fullName evidence="4">Heat-shock protein</fullName>
    </submittedName>
</protein>
<dbReference type="Pfam" id="PF00011">
    <property type="entry name" value="HSP20"/>
    <property type="match status" value="1"/>
</dbReference>
<dbReference type="Proteomes" id="UP000235616">
    <property type="component" value="Unassembled WGS sequence"/>
</dbReference>
<accession>A0A2N7VYA4</accession>
<dbReference type="RefSeq" id="WP_102644526.1">
    <property type="nucleotide sequence ID" value="NZ_PNYA01000004.1"/>
</dbReference>
<dbReference type="InterPro" id="IPR002068">
    <property type="entry name" value="A-crystallin/Hsp20_dom"/>
</dbReference>
<dbReference type="InterPro" id="IPR008978">
    <property type="entry name" value="HSP20-like_chaperone"/>
</dbReference>
<proteinExistence type="inferred from homology"/>
<evidence type="ECO:0000313" key="4">
    <source>
        <dbReference type="EMBL" id="PMS22126.1"/>
    </source>
</evidence>
<dbReference type="AlphaFoldDB" id="A0A2N7VYA4"/>
<evidence type="ECO:0000256" key="2">
    <source>
        <dbReference type="RuleBase" id="RU003616"/>
    </source>
</evidence>
<dbReference type="PROSITE" id="PS01031">
    <property type="entry name" value="SHSP"/>
    <property type="match status" value="1"/>
</dbReference>
<keyword evidence="5" id="KW-1185">Reference proteome</keyword>
<comment type="similarity">
    <text evidence="1 2">Belongs to the small heat shock protein (HSP20) family.</text>
</comment>
<name>A0A2N7VYA4_9BURK</name>
<reference evidence="4 5" key="1">
    <citation type="submission" date="2018-01" db="EMBL/GenBank/DDBJ databases">
        <title>Whole genome analyses suggest that Burkholderia sensu lato contains two further novel genera in the rhizoxinica-symbiotica group Mycetohabitans gen. nov., and Trinickia gen. nov.: implications for the evolution of diazotrophy and nodulation in the Burkholderiaceae.</title>
        <authorList>
            <person name="Estrada-de los Santos P."/>
            <person name="Palmer M."/>
            <person name="Chavez-Ramirez B."/>
            <person name="Beukes C."/>
            <person name="Steenkamp E.T."/>
            <person name="Hirsch A.M."/>
            <person name="Manyaka P."/>
            <person name="Maluk M."/>
            <person name="Lafos M."/>
            <person name="Crook M."/>
            <person name="Gross E."/>
            <person name="Simon M.F."/>
            <person name="Bueno dos Reis Junior F."/>
            <person name="Poole P.S."/>
            <person name="Venter S.N."/>
            <person name="James E.K."/>
        </authorList>
    </citation>
    <scope>NUCLEOTIDE SEQUENCE [LARGE SCALE GENOMIC DNA]</scope>
    <source>
        <strain evidence="4 5">GIMN1.004</strain>
    </source>
</reference>
<dbReference type="Gene3D" id="2.60.40.790">
    <property type="match status" value="1"/>
</dbReference>
<organism evidence="4 5">
    <name type="scientific">Trinickia dabaoshanensis</name>
    <dbReference type="NCBI Taxonomy" id="564714"/>
    <lineage>
        <taxon>Bacteria</taxon>
        <taxon>Pseudomonadati</taxon>
        <taxon>Pseudomonadota</taxon>
        <taxon>Betaproteobacteria</taxon>
        <taxon>Burkholderiales</taxon>
        <taxon>Burkholderiaceae</taxon>
        <taxon>Trinickia</taxon>
    </lineage>
</organism>
<gene>
    <name evidence="4" type="ORF">C0Z18_06355</name>
</gene>
<dbReference type="PANTHER" id="PTHR11527">
    <property type="entry name" value="HEAT-SHOCK PROTEIN 20 FAMILY MEMBER"/>
    <property type="match status" value="1"/>
</dbReference>
<dbReference type="OrthoDB" id="9788892at2"/>
<dbReference type="InterPro" id="IPR031107">
    <property type="entry name" value="Small_HSP"/>
</dbReference>
<evidence type="ECO:0000259" key="3">
    <source>
        <dbReference type="PROSITE" id="PS01031"/>
    </source>
</evidence>